<evidence type="ECO:0000256" key="2">
    <source>
        <dbReference type="PIRSR" id="PIRSR634015-3"/>
    </source>
</evidence>
<keyword evidence="2" id="KW-0862">Zinc</keyword>
<keyword evidence="3" id="KW-0732">Signal</keyword>
<feature type="domain" description="Peptidase M1 membrane alanine aminopeptidase" evidence="4">
    <location>
        <begin position="369"/>
        <end position="513"/>
    </location>
</feature>
<dbReference type="SUPFAM" id="SSF55486">
    <property type="entry name" value="Metalloproteases ('zincins'), catalytic domain"/>
    <property type="match status" value="1"/>
</dbReference>
<name>A0A5C7FE31_9BACT</name>
<comment type="cofactor">
    <cofactor evidence="2">
        <name>Zn(2+)</name>
        <dbReference type="ChEBI" id="CHEBI:29105"/>
    </cofactor>
    <text evidence="2">Binds 1 zinc ion per subunit.</text>
</comment>
<dbReference type="GO" id="GO:0008237">
    <property type="term" value="F:metallopeptidase activity"/>
    <property type="evidence" value="ECO:0007669"/>
    <property type="project" value="InterPro"/>
</dbReference>
<evidence type="ECO:0000256" key="1">
    <source>
        <dbReference type="PIRSR" id="PIRSR634015-1"/>
    </source>
</evidence>
<dbReference type="PANTHER" id="PTHR45726:SF3">
    <property type="entry name" value="LEUKOTRIENE A-4 HYDROLASE"/>
    <property type="match status" value="1"/>
</dbReference>
<feature type="signal peptide" evidence="3">
    <location>
        <begin position="1"/>
        <end position="22"/>
    </location>
</feature>
<comment type="caution">
    <text evidence="5">The sequence shown here is derived from an EMBL/GenBank/DDBJ whole genome shotgun (WGS) entry which is preliminary data.</text>
</comment>
<evidence type="ECO:0000259" key="4">
    <source>
        <dbReference type="Pfam" id="PF01433"/>
    </source>
</evidence>
<gene>
    <name evidence="5" type="ORF">FUA23_14525</name>
</gene>
<feature type="active site" description="Proton acceptor" evidence="1">
    <location>
        <position position="376"/>
    </location>
</feature>
<reference evidence="5 6" key="1">
    <citation type="submission" date="2019-08" db="EMBL/GenBank/DDBJ databases">
        <title>Lewinella sp. strain SSH13 Genome sequencing and assembly.</title>
        <authorList>
            <person name="Kim I."/>
        </authorList>
    </citation>
    <scope>NUCLEOTIDE SEQUENCE [LARGE SCALE GENOMIC DNA]</scope>
    <source>
        <strain evidence="5 6">SSH13</strain>
    </source>
</reference>
<dbReference type="AlphaFoldDB" id="A0A5C7FE31"/>
<dbReference type="Pfam" id="PF01433">
    <property type="entry name" value="Peptidase_M1"/>
    <property type="match status" value="1"/>
</dbReference>
<dbReference type="GO" id="GO:0008270">
    <property type="term" value="F:zinc ion binding"/>
    <property type="evidence" value="ECO:0007669"/>
    <property type="project" value="InterPro"/>
</dbReference>
<protein>
    <submittedName>
        <fullName evidence="5">M1 family metallopeptidase</fullName>
    </submittedName>
</protein>
<evidence type="ECO:0000313" key="6">
    <source>
        <dbReference type="Proteomes" id="UP000321907"/>
    </source>
</evidence>
<proteinExistence type="predicted"/>
<dbReference type="OrthoDB" id="9814383at2"/>
<keyword evidence="6" id="KW-1185">Reference proteome</keyword>
<dbReference type="Gene3D" id="1.10.390.10">
    <property type="entry name" value="Neutral Protease Domain 2"/>
    <property type="match status" value="1"/>
</dbReference>
<dbReference type="InterPro" id="IPR027268">
    <property type="entry name" value="Peptidase_M4/M1_CTD_sf"/>
</dbReference>
<keyword evidence="2" id="KW-0479">Metal-binding</keyword>
<accession>A0A5C7FE31</accession>
<dbReference type="Proteomes" id="UP000321907">
    <property type="component" value="Unassembled WGS sequence"/>
</dbReference>
<evidence type="ECO:0000256" key="3">
    <source>
        <dbReference type="SAM" id="SignalP"/>
    </source>
</evidence>
<dbReference type="EMBL" id="VOXD01000022">
    <property type="protein sequence ID" value="TXF88498.1"/>
    <property type="molecule type" value="Genomic_DNA"/>
</dbReference>
<feature type="chain" id="PRO_5022910221" evidence="3">
    <location>
        <begin position="23"/>
        <end position="966"/>
    </location>
</feature>
<feature type="binding site" evidence="2">
    <location>
        <position position="375"/>
    </location>
    <ligand>
        <name>Zn(2+)</name>
        <dbReference type="ChEBI" id="CHEBI:29105"/>
        <note>catalytic</note>
    </ligand>
</feature>
<organism evidence="5 6">
    <name type="scientific">Neolewinella aurantiaca</name>
    <dbReference type="NCBI Taxonomy" id="2602767"/>
    <lineage>
        <taxon>Bacteria</taxon>
        <taxon>Pseudomonadati</taxon>
        <taxon>Bacteroidota</taxon>
        <taxon>Saprospiria</taxon>
        <taxon>Saprospirales</taxon>
        <taxon>Lewinellaceae</taxon>
        <taxon>Neolewinella</taxon>
    </lineage>
</organism>
<dbReference type="RefSeq" id="WP_147931480.1">
    <property type="nucleotide sequence ID" value="NZ_VOXD01000022.1"/>
</dbReference>
<sequence>MRLTAFLTLLFTLLFTCGRAQDASFQQKADFIIDAKLDDERHELHAHLKLTYTNNSPDSISVIPFHFWPKAYSSDETEFAQQQLRNGKTDFHFSEQRQRGTLDSLKFVVNGTAAEHKFRRDAPDVADVLLPGAIPPGGSAVIETPFRVKIPASFSRLGHVGQSYQITQWYPKPAVYDKNGWHPMPYLDQGEFYSEFGNFTLHLTLPENYVVGATGVLQNPDERNWLLKKAEADRVHLNISKAAGELSDGFVRETFPTSSERTKTLTWQAEQVHDFAWFADKRFRVLHDTLQLAEREDAIHVWSMFTATEAGLWVKSTDYIKRATRFYSEQVGTYPYPQVTGVQSALSAGGGMEYPMITVIGRSGSAAGLDRVLAHEIGHNWFYGILASNERAHPWMDEGLNSFYEHRYMAKFWPDRPAGIELANLQIDYDRLGYHYLARQGKDQAPDTRSDSLSQYNYWLQAYSKPALALKELEAHAGTEAFDRAMRAYYADWKFRHPQPDDFFSTINESLGLETEPWFREAFTTTKTSNWNRGAAPGFVAYHKGDRMVPQPEGEKSNALDLYPKGGMSQGRKFSLGVLTNQENPNKRQIFASPIAAFNEHDGPMIGATLHNRTLEPRRLEWMLAPLYGFESKTLNGFAGIRLRVPRSSGGIEQSTLSAGVQRFSDFTLRRTDTPYSYFRYALKAETTFRHAPITETESKLNFRMVLLQKDRPEFSATGEIAGKDAEGEYFWRLGYSRAKTREITPIAFSLNLEAKVVDEATPFRAGHLKLEGIVNGGYQYEQERFLRYRLFGGVFLANELRESAVRSNSGFSLVDNAFSDYRYDDLYLGRNLDGIYGQQLEQRQGGFRAPISSAFAFGTSNSYMTAINIDADLPAFPAYLPFGLFLDAGYYGFKSLSADPLSGEFSWVGGVSLSAMKGRIGVFAPLIADPDTKMLLEQQGDLINRLTFRLSLSGWMPWRWVDDLF</sequence>
<feature type="binding site" evidence="2">
    <location>
        <position position="379"/>
    </location>
    <ligand>
        <name>Zn(2+)</name>
        <dbReference type="ChEBI" id="CHEBI:29105"/>
        <note>catalytic</note>
    </ligand>
</feature>
<feature type="active site" description="Proton donor" evidence="1">
    <location>
        <position position="463"/>
    </location>
</feature>
<dbReference type="PANTHER" id="PTHR45726">
    <property type="entry name" value="LEUKOTRIENE A-4 HYDROLASE"/>
    <property type="match status" value="1"/>
</dbReference>
<feature type="binding site" evidence="2">
    <location>
        <position position="398"/>
    </location>
    <ligand>
        <name>Zn(2+)</name>
        <dbReference type="ChEBI" id="CHEBI:29105"/>
        <note>catalytic</note>
    </ligand>
</feature>
<dbReference type="InterPro" id="IPR034015">
    <property type="entry name" value="M1_LTA4H"/>
</dbReference>
<dbReference type="InterPro" id="IPR014782">
    <property type="entry name" value="Peptidase_M1_dom"/>
</dbReference>
<dbReference type="CDD" id="cd09604">
    <property type="entry name" value="M1_APN_like"/>
    <property type="match status" value="1"/>
</dbReference>
<evidence type="ECO:0000313" key="5">
    <source>
        <dbReference type="EMBL" id="TXF88498.1"/>
    </source>
</evidence>